<feature type="transmembrane region" description="Helical" evidence="5">
    <location>
        <begin position="391"/>
        <end position="409"/>
    </location>
</feature>
<gene>
    <name evidence="7" type="ORF">AWB65_00980</name>
</gene>
<feature type="transmembrane region" description="Helical" evidence="5">
    <location>
        <begin position="339"/>
        <end position="361"/>
    </location>
</feature>
<accession>A0A158FL45</accession>
<feature type="domain" description="O-antigen ligase-related" evidence="6">
    <location>
        <begin position="184"/>
        <end position="349"/>
    </location>
</feature>
<dbReference type="STRING" id="326474.AWB65_00980"/>
<feature type="transmembrane region" description="Helical" evidence="5">
    <location>
        <begin position="12"/>
        <end position="28"/>
    </location>
</feature>
<protein>
    <submittedName>
        <fullName evidence="7">Membrane protein</fullName>
    </submittedName>
</protein>
<proteinExistence type="predicted"/>
<organism evidence="7 8">
    <name type="scientific">Caballeronia humi</name>
    <dbReference type="NCBI Taxonomy" id="326474"/>
    <lineage>
        <taxon>Bacteria</taxon>
        <taxon>Pseudomonadati</taxon>
        <taxon>Pseudomonadota</taxon>
        <taxon>Betaproteobacteria</taxon>
        <taxon>Burkholderiales</taxon>
        <taxon>Burkholderiaceae</taxon>
        <taxon>Caballeronia</taxon>
    </lineage>
</organism>
<dbReference type="GO" id="GO:0016020">
    <property type="term" value="C:membrane"/>
    <property type="evidence" value="ECO:0007669"/>
    <property type="project" value="UniProtKB-SubCell"/>
</dbReference>
<evidence type="ECO:0000313" key="7">
    <source>
        <dbReference type="EMBL" id="SAL20059.1"/>
    </source>
</evidence>
<comment type="caution">
    <text evidence="7">The sequence shown here is derived from an EMBL/GenBank/DDBJ whole genome shotgun (WGS) entry which is preliminary data.</text>
</comment>
<dbReference type="Pfam" id="PF04932">
    <property type="entry name" value="Wzy_C"/>
    <property type="match status" value="1"/>
</dbReference>
<feature type="transmembrane region" description="Helical" evidence="5">
    <location>
        <begin position="154"/>
        <end position="172"/>
    </location>
</feature>
<evidence type="ECO:0000259" key="6">
    <source>
        <dbReference type="Pfam" id="PF04932"/>
    </source>
</evidence>
<dbReference type="RefSeq" id="WP_087666082.1">
    <property type="nucleotide sequence ID" value="NZ_FCNW02000003.1"/>
</dbReference>
<keyword evidence="3 5" id="KW-1133">Transmembrane helix</keyword>
<evidence type="ECO:0000256" key="2">
    <source>
        <dbReference type="ARBA" id="ARBA00022692"/>
    </source>
</evidence>
<reference evidence="7" key="1">
    <citation type="submission" date="2016-01" db="EMBL/GenBank/DDBJ databases">
        <authorList>
            <person name="Peeters C."/>
        </authorList>
    </citation>
    <scope>NUCLEOTIDE SEQUENCE [LARGE SCALE GENOMIC DNA]</scope>
    <source>
        <strain evidence="7">LMG 22934</strain>
    </source>
</reference>
<evidence type="ECO:0000313" key="8">
    <source>
        <dbReference type="Proteomes" id="UP000054977"/>
    </source>
</evidence>
<dbReference type="AlphaFoldDB" id="A0A158FL45"/>
<dbReference type="Proteomes" id="UP000054977">
    <property type="component" value="Unassembled WGS sequence"/>
</dbReference>
<dbReference type="InterPro" id="IPR007016">
    <property type="entry name" value="O-antigen_ligase-rel_domated"/>
</dbReference>
<feature type="transmembrane region" description="Helical" evidence="5">
    <location>
        <begin position="58"/>
        <end position="80"/>
    </location>
</feature>
<feature type="transmembrane region" description="Helical" evidence="5">
    <location>
        <begin position="218"/>
        <end position="237"/>
    </location>
</feature>
<evidence type="ECO:0000256" key="4">
    <source>
        <dbReference type="ARBA" id="ARBA00023136"/>
    </source>
</evidence>
<evidence type="ECO:0000256" key="1">
    <source>
        <dbReference type="ARBA" id="ARBA00004141"/>
    </source>
</evidence>
<evidence type="ECO:0000256" key="3">
    <source>
        <dbReference type="ARBA" id="ARBA00022989"/>
    </source>
</evidence>
<dbReference type="PANTHER" id="PTHR37422">
    <property type="entry name" value="TEICHURONIC ACID BIOSYNTHESIS PROTEIN TUAE"/>
    <property type="match status" value="1"/>
</dbReference>
<feature type="transmembrane region" description="Helical" evidence="5">
    <location>
        <begin position="34"/>
        <end position="51"/>
    </location>
</feature>
<feature type="transmembrane region" description="Helical" evidence="5">
    <location>
        <begin position="184"/>
        <end position="212"/>
    </location>
</feature>
<comment type="subcellular location">
    <subcellularLocation>
        <location evidence="1">Membrane</location>
        <topology evidence="1">Multi-pass membrane protein</topology>
    </subcellularLocation>
</comment>
<sequence>MTKACMRVERVLLAACPLIMFVVGFAHMTALENIALGWLGVGTLAAACSLARPPAYRWPLVLPIFCWGAWSLASVSWSALPHESMHAWLDEVLYPLVSFLGFWLVGTQLERPQRIVAVHWVACVLVAVTSIIYWGKLQPPTADTFLLHYYNRVGHTSTIAVFAMPLFTGLMIERRWRWMGVSGVLLALFIGLATLNRFFWPAACVTLAIALFPLYRRHMVLAAVTLAIIGAAAIGTLELSSRMRYAHAPPPNTPHAITIDGEHIPMPSFLTGIRDSMSADTRPRLWAFYGHAGEPHAWTGVGFGKSLPGQAYKSQIPPSLLAAEPQALTHAHNLFMNTWLETGIIGVVLELALLGALVVRFWRVRHAVPWVSAAGIALVGGMVAKNFTDDFMWQTTALAFWCFAGLLLGRGERLAGRVPPPKPRAGP</sequence>
<feature type="transmembrane region" description="Helical" evidence="5">
    <location>
        <begin position="92"/>
        <end position="109"/>
    </location>
</feature>
<keyword evidence="8" id="KW-1185">Reference proteome</keyword>
<evidence type="ECO:0000256" key="5">
    <source>
        <dbReference type="SAM" id="Phobius"/>
    </source>
</evidence>
<dbReference type="InterPro" id="IPR051533">
    <property type="entry name" value="WaaL-like"/>
</dbReference>
<name>A0A158FL45_9BURK</name>
<keyword evidence="2 5" id="KW-0812">Transmembrane</keyword>
<dbReference type="PANTHER" id="PTHR37422:SF23">
    <property type="entry name" value="TEICHURONIC ACID BIOSYNTHESIS PROTEIN TUAE"/>
    <property type="match status" value="1"/>
</dbReference>
<feature type="transmembrane region" description="Helical" evidence="5">
    <location>
        <begin position="116"/>
        <end position="134"/>
    </location>
</feature>
<dbReference type="OrthoDB" id="9019044at2"/>
<keyword evidence="4 5" id="KW-0472">Membrane</keyword>
<dbReference type="EMBL" id="FCNW02000003">
    <property type="protein sequence ID" value="SAL20059.1"/>
    <property type="molecule type" value="Genomic_DNA"/>
</dbReference>